<dbReference type="Pfam" id="PF13589">
    <property type="entry name" value="HATPase_c_3"/>
    <property type="match status" value="1"/>
</dbReference>
<feature type="compositionally biased region" description="Polar residues" evidence="4">
    <location>
        <begin position="738"/>
        <end position="749"/>
    </location>
</feature>
<keyword evidence="2" id="KW-0863">Zinc-finger</keyword>
<sequence>MSRRRVRMKFLASYKCMRRGYLWDAAIPKCRENKDFRESCRSERTLQNKQAFTCRSPSSISSLEDIVVDPENSRNCIGDGTPDNACKSDQADVIQSNFRQKNFVKMDPSYLTTLSQTHSAWIFGAIAELIDNSRDAHATRLDISVELLYSKKDGNKIPVLSIIDDGDGMTHNDILRMVSFGHKQTTGEDQDRIGKFGIGFKTGSMKLGRDALVLTQSSRSRSIAFLSQTYNENKDNIEIPIVSYVKNGRYMDIDLSIQSKEFANFNLSAIKEFSPFNEYLLGEQLGLFGKDGTGSQIFIWNLDKWGSDYTLEWNDGKGGESYNKGQGDILIRSRRIRSRFGQISCEVKSHPLEKSLSRTVTLNGSILARPIQLVFGRSQVEWERMNGGVFLYWKGRLIEGRRLRMEKFMEESKEEKKESEFHHSAMYLRHAESEFGDAYKRVGGMKHNADVGRGVIGVADVTDIMQNGNGQTWVLNNKQGFPDCEAYAKLEDWLGSKADEYWDENYDNLDLLLYSPARGTVPTLTTGNSVKDLSGLWRKPQTVKATLITNDELHATQSSNGLEDMETNDEKYKPDHEWVQCDKCRKWRMLSAGFNIKSLPLQWFRCLGLGATVLTRKRRRRFDAWCEVKRNSGEITYFGQVMGNLEFCYMPPFNGKCEAPEQQMEAGVVTVAATRHQNDPENSHTKSDQSSPSPKVIATNENRLDPHANDSCRKNAEAKCENWGLKERRSMRMPKSIHQLNPSASNNDLKPNHRSFKRESNSRSQSKRPQGREENRYDQRFELRAQKFFHDGRGHSKRDYRTYHNKHNP</sequence>
<dbReference type="Gene3D" id="3.30.565.10">
    <property type="entry name" value="Histidine kinase-like ATPase, C-terminal domain"/>
    <property type="match status" value="1"/>
</dbReference>
<evidence type="ECO:0000256" key="1">
    <source>
        <dbReference type="ARBA" id="ARBA00022723"/>
    </source>
</evidence>
<gene>
    <name evidence="6" type="ORF">MA16_Dca019967</name>
</gene>
<evidence type="ECO:0000313" key="6">
    <source>
        <dbReference type="EMBL" id="PKU73391.1"/>
    </source>
</evidence>
<feature type="compositionally biased region" description="Basic and acidic residues" evidence="4">
    <location>
        <begin position="676"/>
        <end position="687"/>
    </location>
</feature>
<dbReference type="PROSITE" id="PS51050">
    <property type="entry name" value="ZF_CW"/>
    <property type="match status" value="1"/>
</dbReference>
<feature type="compositionally biased region" description="Basic and acidic residues" evidence="4">
    <location>
        <begin position="702"/>
        <end position="730"/>
    </location>
</feature>
<name>A0A2I0WCJ7_9ASPA</name>
<dbReference type="Proteomes" id="UP000233837">
    <property type="component" value="Unassembled WGS sequence"/>
</dbReference>
<evidence type="ECO:0000256" key="2">
    <source>
        <dbReference type="ARBA" id="ARBA00022771"/>
    </source>
</evidence>
<proteinExistence type="predicted"/>
<evidence type="ECO:0000256" key="4">
    <source>
        <dbReference type="SAM" id="MobiDB-lite"/>
    </source>
</evidence>
<dbReference type="InterPro" id="IPR011124">
    <property type="entry name" value="Znf_CW"/>
</dbReference>
<evidence type="ECO:0000256" key="3">
    <source>
        <dbReference type="ARBA" id="ARBA00022833"/>
    </source>
</evidence>
<dbReference type="PANTHER" id="PTHR23336">
    <property type="entry name" value="ZINC FINGER CW-TYPE COILED-COIL DOMAIN PROTEIN 3"/>
    <property type="match status" value="1"/>
</dbReference>
<reference evidence="6 7" key="2">
    <citation type="journal article" date="2017" name="Nature">
        <title>The Apostasia genome and the evolution of orchids.</title>
        <authorList>
            <person name="Zhang G.Q."/>
            <person name="Liu K.W."/>
            <person name="Li Z."/>
            <person name="Lohaus R."/>
            <person name="Hsiao Y.Y."/>
            <person name="Niu S.C."/>
            <person name="Wang J.Y."/>
            <person name="Lin Y.C."/>
            <person name="Xu Q."/>
            <person name="Chen L.J."/>
            <person name="Yoshida K."/>
            <person name="Fujiwara S."/>
            <person name="Wang Z.W."/>
            <person name="Zhang Y.Q."/>
            <person name="Mitsuda N."/>
            <person name="Wang M."/>
            <person name="Liu G.H."/>
            <person name="Pecoraro L."/>
            <person name="Huang H.X."/>
            <person name="Xiao X.J."/>
            <person name="Lin M."/>
            <person name="Wu X.Y."/>
            <person name="Wu W.L."/>
            <person name="Chen Y.Y."/>
            <person name="Chang S.B."/>
            <person name="Sakamoto S."/>
            <person name="Ohme-Takagi M."/>
            <person name="Yagi M."/>
            <person name="Zeng S.J."/>
            <person name="Shen C.Y."/>
            <person name="Yeh C.M."/>
            <person name="Luo Y.B."/>
            <person name="Tsai W.C."/>
            <person name="Van de Peer Y."/>
            <person name="Liu Z.J."/>
        </authorList>
    </citation>
    <scope>NUCLEOTIDE SEQUENCE [LARGE SCALE GENOMIC DNA]</scope>
    <source>
        <tissue evidence="6">The whole plant</tissue>
    </source>
</reference>
<dbReference type="PANTHER" id="PTHR23336:SF11">
    <property type="entry name" value="OS06G0622000 PROTEIN"/>
    <property type="match status" value="1"/>
</dbReference>
<keyword evidence="7" id="KW-1185">Reference proteome</keyword>
<protein>
    <recommendedName>
        <fullName evidence="5">CW-type domain-containing protein</fullName>
    </recommendedName>
</protein>
<evidence type="ECO:0000313" key="7">
    <source>
        <dbReference type="Proteomes" id="UP000233837"/>
    </source>
</evidence>
<dbReference type="Gene3D" id="3.30.40.100">
    <property type="match status" value="1"/>
</dbReference>
<feature type="domain" description="CW-type" evidence="5">
    <location>
        <begin position="572"/>
        <end position="665"/>
    </location>
</feature>
<dbReference type="GO" id="GO:0016887">
    <property type="term" value="F:ATP hydrolysis activity"/>
    <property type="evidence" value="ECO:0007669"/>
    <property type="project" value="InterPro"/>
</dbReference>
<dbReference type="AlphaFoldDB" id="A0A2I0WCJ7"/>
<accession>A0A2I0WCJ7</accession>
<dbReference type="InterPro" id="IPR036890">
    <property type="entry name" value="HATPase_C_sf"/>
</dbReference>
<dbReference type="EMBL" id="KZ502746">
    <property type="protein sequence ID" value="PKU73391.1"/>
    <property type="molecule type" value="Genomic_DNA"/>
</dbReference>
<dbReference type="GO" id="GO:0008270">
    <property type="term" value="F:zinc ion binding"/>
    <property type="evidence" value="ECO:0007669"/>
    <property type="project" value="UniProtKB-KW"/>
</dbReference>
<feature type="region of interest" description="Disordered" evidence="4">
    <location>
        <begin position="676"/>
        <end position="809"/>
    </location>
</feature>
<feature type="compositionally biased region" description="Basic and acidic residues" evidence="4">
    <location>
        <begin position="770"/>
        <end position="802"/>
    </location>
</feature>
<dbReference type="SUPFAM" id="SSF55874">
    <property type="entry name" value="ATPase domain of HSP90 chaperone/DNA topoisomerase II/histidine kinase"/>
    <property type="match status" value="1"/>
</dbReference>
<keyword evidence="1" id="KW-0479">Metal-binding</keyword>
<organism evidence="6 7">
    <name type="scientific">Dendrobium catenatum</name>
    <dbReference type="NCBI Taxonomy" id="906689"/>
    <lineage>
        <taxon>Eukaryota</taxon>
        <taxon>Viridiplantae</taxon>
        <taxon>Streptophyta</taxon>
        <taxon>Embryophyta</taxon>
        <taxon>Tracheophyta</taxon>
        <taxon>Spermatophyta</taxon>
        <taxon>Magnoliopsida</taxon>
        <taxon>Liliopsida</taxon>
        <taxon>Asparagales</taxon>
        <taxon>Orchidaceae</taxon>
        <taxon>Epidendroideae</taxon>
        <taxon>Malaxideae</taxon>
        <taxon>Dendrobiinae</taxon>
        <taxon>Dendrobium</taxon>
    </lineage>
</organism>
<evidence type="ECO:0000259" key="5">
    <source>
        <dbReference type="PROSITE" id="PS51050"/>
    </source>
</evidence>
<dbReference type="GO" id="GO:0005634">
    <property type="term" value="C:nucleus"/>
    <property type="evidence" value="ECO:0007669"/>
    <property type="project" value="TreeGrafter"/>
</dbReference>
<dbReference type="Pfam" id="PF07496">
    <property type="entry name" value="zf-CW"/>
    <property type="match status" value="1"/>
</dbReference>
<keyword evidence="3" id="KW-0862">Zinc</keyword>
<reference evidence="6 7" key="1">
    <citation type="journal article" date="2016" name="Sci. Rep.">
        <title>The Dendrobium catenatum Lindl. genome sequence provides insights into polysaccharide synthase, floral development and adaptive evolution.</title>
        <authorList>
            <person name="Zhang G.Q."/>
            <person name="Xu Q."/>
            <person name="Bian C."/>
            <person name="Tsai W.C."/>
            <person name="Yeh C.M."/>
            <person name="Liu K.W."/>
            <person name="Yoshida K."/>
            <person name="Zhang L.S."/>
            <person name="Chang S.B."/>
            <person name="Chen F."/>
            <person name="Shi Y."/>
            <person name="Su Y.Y."/>
            <person name="Zhang Y.Q."/>
            <person name="Chen L.J."/>
            <person name="Yin Y."/>
            <person name="Lin M."/>
            <person name="Huang H."/>
            <person name="Deng H."/>
            <person name="Wang Z.W."/>
            <person name="Zhu S.L."/>
            <person name="Zhao X."/>
            <person name="Deng C."/>
            <person name="Niu S.C."/>
            <person name="Huang J."/>
            <person name="Wang M."/>
            <person name="Liu G.H."/>
            <person name="Yang H.J."/>
            <person name="Xiao X.J."/>
            <person name="Hsiao Y.Y."/>
            <person name="Wu W.L."/>
            <person name="Chen Y.Y."/>
            <person name="Mitsuda N."/>
            <person name="Ohme-Takagi M."/>
            <person name="Luo Y.B."/>
            <person name="Van de Peer Y."/>
            <person name="Liu Z.J."/>
        </authorList>
    </citation>
    <scope>NUCLEOTIDE SEQUENCE [LARGE SCALE GENOMIC DNA]</scope>
    <source>
        <tissue evidence="6">The whole plant</tissue>
    </source>
</reference>
<dbReference type="InterPro" id="IPR045261">
    <property type="entry name" value="MORC_ATPase"/>
</dbReference>